<dbReference type="InterPro" id="IPR003305">
    <property type="entry name" value="CenC_carb-bd"/>
</dbReference>
<dbReference type="Proteomes" id="UP000294678">
    <property type="component" value="Unassembled WGS sequence"/>
</dbReference>
<protein>
    <submittedName>
        <fullName evidence="5">Carbohydrate binding protein</fullName>
    </submittedName>
</protein>
<dbReference type="InterPro" id="IPR013320">
    <property type="entry name" value="ConA-like_dom_sf"/>
</dbReference>
<dbReference type="Pfam" id="PF00722">
    <property type="entry name" value="Glyco_hydro_16"/>
    <property type="match status" value="1"/>
</dbReference>
<evidence type="ECO:0000313" key="6">
    <source>
        <dbReference type="Proteomes" id="UP000294678"/>
    </source>
</evidence>
<dbReference type="InterPro" id="IPR000757">
    <property type="entry name" value="Beta-glucanase-like"/>
</dbReference>
<dbReference type="GO" id="GO:0004553">
    <property type="term" value="F:hydrolase activity, hydrolyzing O-glycosyl compounds"/>
    <property type="evidence" value="ECO:0007669"/>
    <property type="project" value="InterPro"/>
</dbReference>
<evidence type="ECO:0000259" key="4">
    <source>
        <dbReference type="PROSITE" id="PS51762"/>
    </source>
</evidence>
<evidence type="ECO:0000313" key="5">
    <source>
        <dbReference type="EMBL" id="TDT70463.1"/>
    </source>
</evidence>
<dbReference type="CDD" id="cd08023">
    <property type="entry name" value="GH16_laminarinase_like"/>
    <property type="match status" value="1"/>
</dbReference>
<reference evidence="5 6" key="1">
    <citation type="submission" date="2019-03" db="EMBL/GenBank/DDBJ databases">
        <title>Genomic Encyclopedia of Type Strains, Phase IV (KMG-IV): sequencing the most valuable type-strain genomes for metagenomic binning, comparative biology and taxonomic classification.</title>
        <authorList>
            <person name="Goeker M."/>
        </authorList>
    </citation>
    <scope>NUCLEOTIDE SEQUENCE [LARGE SCALE GENOMIC DNA]</scope>
    <source>
        <strain evidence="5 6">DSM 100055</strain>
    </source>
</reference>
<evidence type="ECO:0000256" key="2">
    <source>
        <dbReference type="ARBA" id="ARBA00022801"/>
    </source>
</evidence>
<dbReference type="Gene3D" id="2.60.120.260">
    <property type="entry name" value="Galactose-binding domain-like"/>
    <property type="match status" value="3"/>
</dbReference>
<organism evidence="5 6">
    <name type="scientific">Hypnocyclicus thermotrophus</name>
    <dbReference type="NCBI Taxonomy" id="1627895"/>
    <lineage>
        <taxon>Bacteria</taxon>
        <taxon>Fusobacteriati</taxon>
        <taxon>Fusobacteriota</taxon>
        <taxon>Fusobacteriia</taxon>
        <taxon>Fusobacteriales</taxon>
        <taxon>Fusobacteriaceae</taxon>
        <taxon>Hypnocyclicus</taxon>
    </lineage>
</organism>
<dbReference type="EMBL" id="SOBG01000004">
    <property type="protein sequence ID" value="TDT70463.1"/>
    <property type="molecule type" value="Genomic_DNA"/>
</dbReference>
<dbReference type="SUPFAM" id="SSF49785">
    <property type="entry name" value="Galactose-binding domain-like"/>
    <property type="match status" value="3"/>
</dbReference>
<comment type="similarity">
    <text evidence="1">Belongs to the glycosyl hydrolase 16 family.</text>
</comment>
<feature type="domain" description="GH16" evidence="4">
    <location>
        <begin position="32"/>
        <end position="288"/>
    </location>
</feature>
<dbReference type="RefSeq" id="WP_134112899.1">
    <property type="nucleotide sequence ID" value="NZ_SOBG01000004.1"/>
</dbReference>
<feature type="chain" id="PRO_5041241815" evidence="3">
    <location>
        <begin position="23"/>
        <end position="772"/>
    </location>
</feature>
<dbReference type="InterPro" id="IPR050546">
    <property type="entry name" value="Glycosyl_Hydrlase_16"/>
</dbReference>
<dbReference type="Gene3D" id="2.60.120.200">
    <property type="match status" value="1"/>
</dbReference>
<dbReference type="Pfam" id="PF02018">
    <property type="entry name" value="CBM_4_9"/>
    <property type="match status" value="2"/>
</dbReference>
<comment type="caution">
    <text evidence="5">The sequence shown here is derived from an EMBL/GenBank/DDBJ whole genome shotgun (WGS) entry which is preliminary data.</text>
</comment>
<keyword evidence="6" id="KW-1185">Reference proteome</keyword>
<keyword evidence="3" id="KW-0732">Signal</keyword>
<proteinExistence type="inferred from homology"/>
<dbReference type="AlphaFoldDB" id="A0AA46I5L2"/>
<dbReference type="PANTHER" id="PTHR10963:SF55">
    <property type="entry name" value="GLYCOSIDE HYDROLASE FAMILY 16 PROTEIN"/>
    <property type="match status" value="1"/>
</dbReference>
<evidence type="ECO:0000256" key="1">
    <source>
        <dbReference type="ARBA" id="ARBA00006865"/>
    </source>
</evidence>
<name>A0AA46I5L2_9FUSO</name>
<accession>A0AA46I5L2</accession>
<dbReference type="PANTHER" id="PTHR10963">
    <property type="entry name" value="GLYCOSYL HYDROLASE-RELATED"/>
    <property type="match status" value="1"/>
</dbReference>
<sequence>MRRKSTWLVFLLLLSMQLFANANEKWNLTWKDEFSGNKLDSSKWDYIIGNGFWANGTWVAGWGNNEKEYYTDRQDNIKVADGKLIITAKKESFEGEAAGGKQKFSYTSGKIVTKGKFAQKYGKVEFRAKLPKGKGLWPAIWMLPQDDVYGGWAASGEIDMIEGWGSDTSKIAGTLHYGGTWPANVHTGKEYHFKNGDATEFHDYIVEWLPGEIRWYVDGELYQVQNNWYSKNKNEAVDYTYPAPFDQPFYLIMNLAVGGWFDGDPDGSTKFPETLEVDYIRVYELEGGYNENISKPKIDLEKLPADIKQPINGNFIYNGDFANNGENWQLLTHFGGAGSYTYETINGEKFLKANIDNQGNQSYSIQVIQEAPIMKGRYYKLSFDAKAENNREIGIKIGGGENRGWAAYHTNTFNLTKDINRYTTMFQMIQDSDPNGKVEFHLGLSKLGVWLGNIKLEMIEDPVKELLSMSKAPLVNGNLVYNGTFDQGDQKRMLFWDFKSTNSEAKVIERVLNIINNGDNPKLIQENIQLKQDAIYNLKFKAKSEKGNSIRIILQDKNGNKKYFEQKIKLSSEEKEYKINFTNKNITDLRTSLIFEFLGSKDELTLDNIKMTEQVDYSKIQTILIDDNFSKGSTKKNWTLFFGKDYGFGGESTFVIRSGTAQIKVKDIGAEEWSNILSQNVNIIKGIKYRVSFDISSSRAREIRVSIENSTYQRKGQALVKAEKKPKTYTIEFVADKSEEVGLKFLLGKVGKTKNRPHTVKLDNIKFEVVKE</sequence>
<dbReference type="SUPFAM" id="SSF49899">
    <property type="entry name" value="Concanavalin A-like lectins/glucanases"/>
    <property type="match status" value="1"/>
</dbReference>
<gene>
    <name evidence="5" type="ORF">EV215_1008</name>
</gene>
<dbReference type="PROSITE" id="PS51762">
    <property type="entry name" value="GH16_2"/>
    <property type="match status" value="1"/>
</dbReference>
<evidence type="ECO:0000256" key="3">
    <source>
        <dbReference type="SAM" id="SignalP"/>
    </source>
</evidence>
<dbReference type="InterPro" id="IPR008979">
    <property type="entry name" value="Galactose-bd-like_sf"/>
</dbReference>
<feature type="signal peptide" evidence="3">
    <location>
        <begin position="1"/>
        <end position="22"/>
    </location>
</feature>
<keyword evidence="2" id="KW-0378">Hydrolase</keyword>
<dbReference type="GO" id="GO:0005975">
    <property type="term" value="P:carbohydrate metabolic process"/>
    <property type="evidence" value="ECO:0007669"/>
    <property type="project" value="InterPro"/>
</dbReference>